<sequence length="251" mass="27956">MPAGLIVSQLFARRHNPAMPRILLIDDDEHLAAPLTTYFARFGCTLESAARPSEGLAMLRAGHYDAAILDVMLPEMDGFALCREIRKENDIPIVMLTARGEVMDRVVGLELGADDYVPKPFEPRELVARVQTILRRQRSTTPAAPNGNGAQHRVFDGLSIDLDRRQVLRHGERVELTGTEFELLALLAAEPGKVFSRDDILNRLRGHEAELYTRAVDIVVSRLRKKLEPLDCIKTLRNAGYALAVARSEPA</sequence>
<dbReference type="Gene3D" id="1.10.10.10">
    <property type="entry name" value="Winged helix-like DNA-binding domain superfamily/Winged helix DNA-binding domain"/>
    <property type="match status" value="1"/>
</dbReference>
<evidence type="ECO:0000256" key="4">
    <source>
        <dbReference type="ARBA" id="ARBA00023125"/>
    </source>
</evidence>
<dbReference type="Pfam" id="PF00072">
    <property type="entry name" value="Response_reg"/>
    <property type="match status" value="1"/>
</dbReference>
<keyword evidence="3" id="KW-0805">Transcription regulation</keyword>
<dbReference type="SUPFAM" id="SSF46894">
    <property type="entry name" value="C-terminal effector domain of the bipartite response regulators"/>
    <property type="match status" value="1"/>
</dbReference>
<feature type="domain" description="OmpR/PhoB-type" evidence="9">
    <location>
        <begin position="150"/>
        <end position="245"/>
    </location>
</feature>
<evidence type="ECO:0000256" key="2">
    <source>
        <dbReference type="ARBA" id="ARBA00023012"/>
    </source>
</evidence>
<keyword evidence="1 6" id="KW-0597">Phosphoprotein</keyword>
<dbReference type="GO" id="GO:0000156">
    <property type="term" value="F:phosphorelay response regulator activity"/>
    <property type="evidence" value="ECO:0007669"/>
    <property type="project" value="TreeGrafter"/>
</dbReference>
<dbReference type="InterPro" id="IPR039420">
    <property type="entry name" value="WalR-like"/>
</dbReference>
<dbReference type="GO" id="GO:0006355">
    <property type="term" value="P:regulation of DNA-templated transcription"/>
    <property type="evidence" value="ECO:0007669"/>
    <property type="project" value="InterPro"/>
</dbReference>
<dbReference type="InterPro" id="IPR001867">
    <property type="entry name" value="OmpR/PhoB-type_DNA-bd"/>
</dbReference>
<dbReference type="Gene3D" id="6.10.250.690">
    <property type="match status" value="1"/>
</dbReference>
<dbReference type="Proteomes" id="UP000425817">
    <property type="component" value="Chromosome"/>
</dbReference>
<keyword evidence="4 7" id="KW-0238">DNA-binding</keyword>
<dbReference type="CDD" id="cd00383">
    <property type="entry name" value="trans_reg_C"/>
    <property type="match status" value="1"/>
</dbReference>
<dbReference type="AlphaFoldDB" id="A0A6I6HQH8"/>
<evidence type="ECO:0000313" key="11">
    <source>
        <dbReference type="Proteomes" id="UP000425817"/>
    </source>
</evidence>
<dbReference type="GO" id="GO:0032993">
    <property type="term" value="C:protein-DNA complex"/>
    <property type="evidence" value="ECO:0007669"/>
    <property type="project" value="TreeGrafter"/>
</dbReference>
<feature type="domain" description="Response regulatory" evidence="8">
    <location>
        <begin position="21"/>
        <end position="134"/>
    </location>
</feature>
<evidence type="ECO:0000259" key="8">
    <source>
        <dbReference type="PROSITE" id="PS50110"/>
    </source>
</evidence>
<evidence type="ECO:0000259" key="9">
    <source>
        <dbReference type="PROSITE" id="PS51755"/>
    </source>
</evidence>
<accession>A0A6I6HQH8</accession>
<dbReference type="InterPro" id="IPR036388">
    <property type="entry name" value="WH-like_DNA-bd_sf"/>
</dbReference>
<proteinExistence type="predicted"/>
<dbReference type="SMART" id="SM00448">
    <property type="entry name" value="REC"/>
    <property type="match status" value="1"/>
</dbReference>
<evidence type="ECO:0000256" key="3">
    <source>
        <dbReference type="ARBA" id="ARBA00023015"/>
    </source>
</evidence>
<gene>
    <name evidence="10" type="ORF">GOQ09_24015</name>
</gene>
<dbReference type="GO" id="GO:0005829">
    <property type="term" value="C:cytosol"/>
    <property type="evidence" value="ECO:0007669"/>
    <property type="project" value="TreeGrafter"/>
</dbReference>
<dbReference type="OrthoDB" id="9802426at2"/>
<reference evidence="10 11" key="1">
    <citation type="submission" date="2019-12" db="EMBL/GenBank/DDBJ databases">
        <title>Hybrid Genome Assemblies of two High G+C Isolates from Undergraduate Microbiology Courses.</title>
        <authorList>
            <person name="Ne Ville C.J."/>
            <person name="Enright D."/>
            <person name="Hernandez I."/>
            <person name="Dodsworth J."/>
            <person name="Orwin P.M."/>
        </authorList>
    </citation>
    <scope>NUCLEOTIDE SEQUENCE [LARGE SCALE GENOMIC DNA]</scope>
    <source>
        <strain evidence="10 11">CSUSB</strain>
    </source>
</reference>
<keyword evidence="5" id="KW-0804">Transcription</keyword>
<evidence type="ECO:0000313" key="10">
    <source>
        <dbReference type="EMBL" id="QGW85135.1"/>
    </source>
</evidence>
<evidence type="ECO:0000256" key="6">
    <source>
        <dbReference type="PROSITE-ProRule" id="PRU00169"/>
    </source>
</evidence>
<keyword evidence="2" id="KW-0902">Two-component regulatory system</keyword>
<protein>
    <submittedName>
        <fullName evidence="10">Response regulator</fullName>
    </submittedName>
</protein>
<dbReference type="FunFam" id="3.40.50.2300:FF:000001">
    <property type="entry name" value="DNA-binding response regulator PhoB"/>
    <property type="match status" value="1"/>
</dbReference>
<dbReference type="InterPro" id="IPR001789">
    <property type="entry name" value="Sig_transdc_resp-reg_receiver"/>
</dbReference>
<dbReference type="InterPro" id="IPR016032">
    <property type="entry name" value="Sig_transdc_resp-reg_C-effctor"/>
</dbReference>
<dbReference type="PANTHER" id="PTHR48111:SF4">
    <property type="entry name" value="DNA-BINDING DUAL TRANSCRIPTIONAL REGULATOR OMPR"/>
    <property type="match status" value="1"/>
</dbReference>
<feature type="modified residue" description="4-aspartylphosphate" evidence="6">
    <location>
        <position position="70"/>
    </location>
</feature>
<dbReference type="Gene3D" id="3.40.50.2300">
    <property type="match status" value="1"/>
</dbReference>
<dbReference type="SUPFAM" id="SSF52172">
    <property type="entry name" value="CheY-like"/>
    <property type="match status" value="1"/>
</dbReference>
<feature type="DNA-binding region" description="OmpR/PhoB-type" evidence="7">
    <location>
        <begin position="150"/>
        <end position="245"/>
    </location>
</feature>
<dbReference type="SMART" id="SM00862">
    <property type="entry name" value="Trans_reg_C"/>
    <property type="match status" value="1"/>
</dbReference>
<evidence type="ECO:0000256" key="7">
    <source>
        <dbReference type="PROSITE-ProRule" id="PRU01091"/>
    </source>
</evidence>
<evidence type="ECO:0000256" key="5">
    <source>
        <dbReference type="ARBA" id="ARBA00023163"/>
    </source>
</evidence>
<organism evidence="10 11">
    <name type="scientific">Variovorax paradoxus</name>
    <dbReference type="NCBI Taxonomy" id="34073"/>
    <lineage>
        <taxon>Bacteria</taxon>
        <taxon>Pseudomonadati</taxon>
        <taxon>Pseudomonadota</taxon>
        <taxon>Betaproteobacteria</taxon>
        <taxon>Burkholderiales</taxon>
        <taxon>Comamonadaceae</taxon>
        <taxon>Variovorax</taxon>
    </lineage>
</organism>
<dbReference type="GO" id="GO:0000976">
    <property type="term" value="F:transcription cis-regulatory region binding"/>
    <property type="evidence" value="ECO:0007669"/>
    <property type="project" value="TreeGrafter"/>
</dbReference>
<dbReference type="PROSITE" id="PS51755">
    <property type="entry name" value="OMPR_PHOB"/>
    <property type="match status" value="1"/>
</dbReference>
<name>A0A6I6HQH8_VARPD</name>
<dbReference type="PROSITE" id="PS50110">
    <property type="entry name" value="RESPONSE_REGULATORY"/>
    <property type="match status" value="1"/>
</dbReference>
<dbReference type="InterPro" id="IPR011006">
    <property type="entry name" value="CheY-like_superfamily"/>
</dbReference>
<dbReference type="PANTHER" id="PTHR48111">
    <property type="entry name" value="REGULATOR OF RPOS"/>
    <property type="match status" value="1"/>
</dbReference>
<evidence type="ECO:0000256" key="1">
    <source>
        <dbReference type="ARBA" id="ARBA00022553"/>
    </source>
</evidence>
<dbReference type="Pfam" id="PF00486">
    <property type="entry name" value="Trans_reg_C"/>
    <property type="match status" value="1"/>
</dbReference>
<dbReference type="EMBL" id="CP046622">
    <property type="protein sequence ID" value="QGW85135.1"/>
    <property type="molecule type" value="Genomic_DNA"/>
</dbReference>